<dbReference type="InterPro" id="IPR000504">
    <property type="entry name" value="RRM_dom"/>
</dbReference>
<evidence type="ECO:0000256" key="5">
    <source>
        <dbReference type="ARBA" id="ARBA00023242"/>
    </source>
</evidence>
<dbReference type="FunFam" id="3.30.70.330:FF:000207">
    <property type="entry name" value="RNA-binding region (RNP1, RRM)-containing 3"/>
    <property type="match status" value="1"/>
</dbReference>
<accession>A0AAE1U762</accession>
<dbReference type="SUPFAM" id="SSF54928">
    <property type="entry name" value="RNA-binding domain, RBD"/>
    <property type="match status" value="1"/>
</dbReference>
<dbReference type="GO" id="GO:0005689">
    <property type="term" value="C:U12-type spliceosomal complex"/>
    <property type="evidence" value="ECO:0007669"/>
    <property type="project" value="TreeGrafter"/>
</dbReference>
<evidence type="ECO:0000313" key="9">
    <source>
        <dbReference type="EMBL" id="KAK4312602.1"/>
    </source>
</evidence>
<gene>
    <name evidence="9" type="ORF">Pmani_015990</name>
</gene>
<dbReference type="PANTHER" id="PTHR16105:SF0">
    <property type="entry name" value="RNA-BINDING REGION-CONTAINING PROTEIN 3"/>
    <property type="match status" value="1"/>
</dbReference>
<feature type="region of interest" description="Disordered" evidence="7">
    <location>
        <begin position="84"/>
        <end position="103"/>
    </location>
</feature>
<sequence length="498" mass="56977">MSCELKVWSFAKGITNKDKEDLLKHFGALCVEHVMVRRGRDGAVRARFKSEVECEYALHKLHQLKILGVRLIAAYCNSSSHVLSEQPHRTQESNTKEDTSQQDKIEKKVRLLESRLCGIGPKVGVNHPIPSTLRYLYPPPSPSVIANISQTLVAVPKFYTQVLHLMNKMNLPVPFGQLFELPSVYEDVLKLLGYTERKKERGNRIPEENICNVNSGALDKENVERKEKEDERMSPLRETITRSSSSSESESELESDDNPDHQTINTVPVLPIKRKIRPKHTINKRPKLSQLQQTLVPHQRTSEPASVRDVFETEKSHEPRKFQLNLQGTVLPDKEPESQGIITLQEGGFGKMEASVDDKKTVDESERSMEEWREKSKYITKEELTSNMVAKTDWPILPVYKNYNPGEPSPKIYIKNLAKTTNEDHLKHIYGRYIFWHNEEEVGMFNIRLMKEGRMKGQAFVTFPTEKQAIEALNDTNGYILNDKPMVVVFGKVKSAST</sequence>
<reference evidence="9" key="1">
    <citation type="submission" date="2023-11" db="EMBL/GenBank/DDBJ databases">
        <title>Genome assemblies of two species of porcelain crab, Petrolisthes cinctipes and Petrolisthes manimaculis (Anomura: Porcellanidae).</title>
        <authorList>
            <person name="Angst P."/>
        </authorList>
    </citation>
    <scope>NUCLEOTIDE SEQUENCE</scope>
    <source>
        <strain evidence="9">PB745_02</strain>
        <tissue evidence="9">Gill</tissue>
    </source>
</reference>
<dbReference type="EMBL" id="JAWZYT010001395">
    <property type="protein sequence ID" value="KAK4312602.1"/>
    <property type="molecule type" value="Genomic_DNA"/>
</dbReference>
<dbReference type="GO" id="GO:0097157">
    <property type="term" value="F:pre-mRNA intronic binding"/>
    <property type="evidence" value="ECO:0007669"/>
    <property type="project" value="TreeGrafter"/>
</dbReference>
<evidence type="ECO:0000313" key="10">
    <source>
        <dbReference type="Proteomes" id="UP001292094"/>
    </source>
</evidence>
<dbReference type="Pfam" id="PF00076">
    <property type="entry name" value="RRM_1"/>
    <property type="match status" value="1"/>
</dbReference>
<feature type="domain" description="RRM" evidence="8">
    <location>
        <begin position="410"/>
        <end position="493"/>
    </location>
</feature>
<dbReference type="InterPro" id="IPR045164">
    <property type="entry name" value="RBM41/RNPC3"/>
</dbReference>
<feature type="compositionally biased region" description="Basic and acidic residues" evidence="7">
    <location>
        <begin position="86"/>
        <end position="103"/>
    </location>
</feature>
<dbReference type="Gene3D" id="3.30.70.330">
    <property type="match status" value="1"/>
</dbReference>
<dbReference type="GO" id="GO:0000398">
    <property type="term" value="P:mRNA splicing, via spliceosome"/>
    <property type="evidence" value="ECO:0007669"/>
    <property type="project" value="TreeGrafter"/>
</dbReference>
<evidence type="ECO:0000256" key="3">
    <source>
        <dbReference type="ARBA" id="ARBA00022737"/>
    </source>
</evidence>
<evidence type="ECO:0000256" key="6">
    <source>
        <dbReference type="PROSITE-ProRule" id="PRU00176"/>
    </source>
</evidence>
<name>A0AAE1U762_9EUCA</name>
<keyword evidence="5" id="KW-0539">Nucleus</keyword>
<dbReference type="CDD" id="cd12239">
    <property type="entry name" value="RRM2_RBM40_like"/>
    <property type="match status" value="1"/>
</dbReference>
<dbReference type="InterPro" id="IPR012677">
    <property type="entry name" value="Nucleotide-bd_a/b_plait_sf"/>
</dbReference>
<dbReference type="InterPro" id="IPR035979">
    <property type="entry name" value="RBD_domain_sf"/>
</dbReference>
<comment type="subcellular location">
    <subcellularLocation>
        <location evidence="1">Nucleus</location>
    </subcellularLocation>
</comment>
<evidence type="ECO:0000256" key="1">
    <source>
        <dbReference type="ARBA" id="ARBA00004123"/>
    </source>
</evidence>
<dbReference type="PROSITE" id="PS50102">
    <property type="entry name" value="RRM"/>
    <property type="match status" value="1"/>
</dbReference>
<dbReference type="GO" id="GO:0030626">
    <property type="term" value="F:U12 snRNA binding"/>
    <property type="evidence" value="ECO:0007669"/>
    <property type="project" value="TreeGrafter"/>
</dbReference>
<dbReference type="AlphaFoldDB" id="A0AAE1U762"/>
<dbReference type="Proteomes" id="UP001292094">
    <property type="component" value="Unassembled WGS sequence"/>
</dbReference>
<keyword evidence="3" id="KW-0677">Repeat</keyword>
<feature type="region of interest" description="Disordered" evidence="7">
    <location>
        <begin position="221"/>
        <end position="265"/>
    </location>
</feature>
<proteinExistence type="predicted"/>
<keyword evidence="10" id="KW-1185">Reference proteome</keyword>
<dbReference type="SMART" id="SM00360">
    <property type="entry name" value="RRM"/>
    <property type="match status" value="2"/>
</dbReference>
<feature type="compositionally biased region" description="Basic and acidic residues" evidence="7">
    <location>
        <begin position="221"/>
        <end position="235"/>
    </location>
</feature>
<organism evidence="9 10">
    <name type="scientific">Petrolisthes manimaculis</name>
    <dbReference type="NCBI Taxonomy" id="1843537"/>
    <lineage>
        <taxon>Eukaryota</taxon>
        <taxon>Metazoa</taxon>
        <taxon>Ecdysozoa</taxon>
        <taxon>Arthropoda</taxon>
        <taxon>Crustacea</taxon>
        <taxon>Multicrustacea</taxon>
        <taxon>Malacostraca</taxon>
        <taxon>Eumalacostraca</taxon>
        <taxon>Eucarida</taxon>
        <taxon>Decapoda</taxon>
        <taxon>Pleocyemata</taxon>
        <taxon>Anomura</taxon>
        <taxon>Galatheoidea</taxon>
        <taxon>Porcellanidae</taxon>
        <taxon>Petrolisthes</taxon>
    </lineage>
</organism>
<comment type="caution">
    <text evidence="9">The sequence shown here is derived from an EMBL/GenBank/DDBJ whole genome shotgun (WGS) entry which is preliminary data.</text>
</comment>
<evidence type="ECO:0000256" key="2">
    <source>
        <dbReference type="ARBA" id="ARBA00020364"/>
    </source>
</evidence>
<evidence type="ECO:0000256" key="4">
    <source>
        <dbReference type="ARBA" id="ARBA00022884"/>
    </source>
</evidence>
<keyword evidence="4 6" id="KW-0694">RNA-binding</keyword>
<evidence type="ECO:0000259" key="8">
    <source>
        <dbReference type="PROSITE" id="PS50102"/>
    </source>
</evidence>
<dbReference type="PANTHER" id="PTHR16105">
    <property type="entry name" value="RNA-BINDING REGION-CONTAINING PROTEIN 3"/>
    <property type="match status" value="1"/>
</dbReference>
<protein>
    <recommendedName>
        <fullName evidence="2">RNA-binding region-containing protein 3</fullName>
    </recommendedName>
</protein>
<evidence type="ECO:0000256" key="7">
    <source>
        <dbReference type="SAM" id="MobiDB-lite"/>
    </source>
</evidence>